<keyword evidence="5 8" id="KW-0479">Metal-binding</keyword>
<sequence length="184" mass="20335">MNILFCTHAGAHTIGTTACFFMPRRLYGFNSTSDSDPRISPQFLPELRRTCPKNGDTGARISLDPVTPGRFDSQVMDNIKTGFAVLASDAQLYNGSLTREVVDSYAGGSRYPHPVRRQHQEARPPRRNQLRLPPRPIAIPKFRSALGKLNAWTAACCPHPPLVHRRVGWRFRECDGGAVVAGPG</sequence>
<dbReference type="Proteomes" id="UP000298416">
    <property type="component" value="Unassembled WGS sequence"/>
</dbReference>
<comment type="cofactor">
    <cofactor evidence="8">
        <name>heme b</name>
        <dbReference type="ChEBI" id="CHEBI:60344"/>
    </cofactor>
    <text evidence="8">Binds 1 heme b (iron(II)-protoporphyrin IX) group per subunit.</text>
</comment>
<evidence type="ECO:0000256" key="6">
    <source>
        <dbReference type="ARBA" id="ARBA00023002"/>
    </source>
</evidence>
<dbReference type="Gene3D" id="1.10.420.10">
    <property type="entry name" value="Peroxidase, domain 2"/>
    <property type="match status" value="1"/>
</dbReference>
<keyword evidence="14" id="KW-1185">Reference proteome</keyword>
<evidence type="ECO:0000256" key="2">
    <source>
        <dbReference type="ARBA" id="ARBA00012313"/>
    </source>
</evidence>
<proteinExistence type="inferred from homology"/>
<organism evidence="13">
    <name type="scientific">Salvia splendens</name>
    <name type="common">Scarlet sage</name>
    <dbReference type="NCBI Taxonomy" id="180675"/>
    <lineage>
        <taxon>Eukaryota</taxon>
        <taxon>Viridiplantae</taxon>
        <taxon>Streptophyta</taxon>
        <taxon>Embryophyta</taxon>
        <taxon>Tracheophyta</taxon>
        <taxon>Spermatophyta</taxon>
        <taxon>Magnoliopsida</taxon>
        <taxon>eudicotyledons</taxon>
        <taxon>Gunneridae</taxon>
        <taxon>Pentapetalae</taxon>
        <taxon>asterids</taxon>
        <taxon>lamiids</taxon>
        <taxon>Lamiales</taxon>
        <taxon>Lamiaceae</taxon>
        <taxon>Nepetoideae</taxon>
        <taxon>Mentheae</taxon>
        <taxon>Salviinae</taxon>
        <taxon>Salvia</taxon>
        <taxon>Salvia subgen. Calosphace</taxon>
        <taxon>core Calosphace</taxon>
    </lineage>
</organism>
<dbReference type="GO" id="GO:0140825">
    <property type="term" value="F:lactoperoxidase activity"/>
    <property type="evidence" value="ECO:0007669"/>
    <property type="project" value="UniProtKB-EC"/>
</dbReference>
<dbReference type="SUPFAM" id="SSF48113">
    <property type="entry name" value="Heme-dependent peroxidases"/>
    <property type="match status" value="1"/>
</dbReference>
<dbReference type="AlphaFoldDB" id="A0A8X8YHF1"/>
<feature type="disulfide bond" evidence="9">
    <location>
        <begin position="19"/>
        <end position="51"/>
    </location>
</feature>
<keyword evidence="4" id="KW-0349">Heme</keyword>
<feature type="domain" description="Plant heme peroxidase family profile" evidence="12">
    <location>
        <begin position="1"/>
        <end position="106"/>
    </location>
</feature>
<evidence type="ECO:0000256" key="1">
    <source>
        <dbReference type="ARBA" id="ARBA00000189"/>
    </source>
</evidence>
<comment type="catalytic activity">
    <reaction evidence="1">
        <text>2 a phenolic donor + H2O2 = 2 a phenolic radical donor + 2 H2O</text>
        <dbReference type="Rhea" id="RHEA:56136"/>
        <dbReference type="ChEBI" id="CHEBI:15377"/>
        <dbReference type="ChEBI" id="CHEBI:16240"/>
        <dbReference type="ChEBI" id="CHEBI:139520"/>
        <dbReference type="ChEBI" id="CHEBI:139521"/>
        <dbReference type="EC" id="1.11.1.7"/>
    </reaction>
</comment>
<dbReference type="PROSITE" id="PS50873">
    <property type="entry name" value="PEROXIDASE_4"/>
    <property type="match status" value="1"/>
</dbReference>
<dbReference type="InterPro" id="IPR000823">
    <property type="entry name" value="Peroxidase_pln"/>
</dbReference>
<evidence type="ECO:0000313" key="13">
    <source>
        <dbReference type="EMBL" id="KAG6432561.1"/>
    </source>
</evidence>
<dbReference type="InterPro" id="IPR002016">
    <property type="entry name" value="Haem_peroxidase"/>
</dbReference>
<keyword evidence="6" id="KW-0560">Oxidoreductase</keyword>
<reference evidence="13" key="1">
    <citation type="submission" date="2018-01" db="EMBL/GenBank/DDBJ databases">
        <authorList>
            <person name="Mao J.F."/>
        </authorList>
    </citation>
    <scope>NUCLEOTIDE SEQUENCE</scope>
    <source>
        <strain evidence="13">Huo1</strain>
        <tissue evidence="13">Leaf</tissue>
    </source>
</reference>
<dbReference type="PANTHER" id="PTHR31517">
    <property type="match status" value="1"/>
</dbReference>
<dbReference type="InterPro" id="IPR010255">
    <property type="entry name" value="Haem_peroxidase_sf"/>
</dbReference>
<keyword evidence="8" id="KW-0106">Calcium</keyword>
<protein>
    <recommendedName>
        <fullName evidence="2">peroxidase</fullName>
        <ecNumber evidence="2">1.11.1.7</ecNumber>
    </recommendedName>
</protein>
<evidence type="ECO:0000256" key="10">
    <source>
        <dbReference type="RuleBase" id="RU004241"/>
    </source>
</evidence>
<keyword evidence="3" id="KW-0575">Peroxidase</keyword>
<evidence type="ECO:0000256" key="9">
    <source>
        <dbReference type="PIRSR" id="PIRSR600823-5"/>
    </source>
</evidence>
<evidence type="ECO:0000256" key="8">
    <source>
        <dbReference type="PIRSR" id="PIRSR600823-3"/>
    </source>
</evidence>
<dbReference type="EC" id="1.11.1.7" evidence="2"/>
<comment type="caution">
    <text evidence="13">The sequence shown here is derived from an EMBL/GenBank/DDBJ whole genome shotgun (WGS) entry which is preliminary data.</text>
</comment>
<dbReference type="GO" id="GO:0006979">
    <property type="term" value="P:response to oxidative stress"/>
    <property type="evidence" value="ECO:0007669"/>
    <property type="project" value="InterPro"/>
</dbReference>
<reference evidence="13" key="2">
    <citation type="submission" date="2020-08" db="EMBL/GenBank/DDBJ databases">
        <title>Plant Genome Project.</title>
        <authorList>
            <person name="Zhang R.-G."/>
        </authorList>
    </citation>
    <scope>NUCLEOTIDE SEQUENCE</scope>
    <source>
        <strain evidence="13">Huo1</strain>
        <tissue evidence="13">Leaf</tissue>
    </source>
</reference>
<dbReference type="GO" id="GO:0020037">
    <property type="term" value="F:heme binding"/>
    <property type="evidence" value="ECO:0007669"/>
    <property type="project" value="InterPro"/>
</dbReference>
<feature type="region of interest" description="Disordered" evidence="11">
    <location>
        <begin position="108"/>
        <end position="134"/>
    </location>
</feature>
<feature type="binding site" evidence="8">
    <location>
        <position position="64"/>
    </location>
    <ligand>
        <name>Ca(2+)</name>
        <dbReference type="ChEBI" id="CHEBI:29108"/>
        <label>2</label>
    </ligand>
</feature>
<evidence type="ECO:0000256" key="11">
    <source>
        <dbReference type="SAM" id="MobiDB-lite"/>
    </source>
</evidence>
<evidence type="ECO:0000256" key="5">
    <source>
        <dbReference type="ARBA" id="ARBA00022723"/>
    </source>
</evidence>
<dbReference type="Pfam" id="PF00141">
    <property type="entry name" value="peroxidase"/>
    <property type="match status" value="1"/>
</dbReference>
<evidence type="ECO:0000256" key="7">
    <source>
        <dbReference type="ARBA" id="ARBA00023004"/>
    </source>
</evidence>
<gene>
    <name evidence="13" type="ORF">SASPL_104141</name>
</gene>
<name>A0A8X8YHF1_SALSN</name>
<evidence type="ECO:0000256" key="4">
    <source>
        <dbReference type="ARBA" id="ARBA00022617"/>
    </source>
</evidence>
<feature type="binding site" description="axial binding residue" evidence="8">
    <location>
        <position position="12"/>
    </location>
    <ligand>
        <name>heme b</name>
        <dbReference type="ChEBI" id="CHEBI:60344"/>
    </ligand>
    <ligandPart>
        <name>Fe</name>
        <dbReference type="ChEBI" id="CHEBI:18248"/>
    </ligandPart>
</feature>
<evidence type="ECO:0000259" key="12">
    <source>
        <dbReference type="PROSITE" id="PS50873"/>
    </source>
</evidence>
<comment type="similarity">
    <text evidence="10">Belongs to the peroxidase family.</text>
</comment>
<feature type="binding site" evidence="8">
    <location>
        <position position="72"/>
    </location>
    <ligand>
        <name>Ca(2+)</name>
        <dbReference type="ChEBI" id="CHEBI:29108"/>
        <label>2</label>
    </ligand>
</feature>
<feature type="binding site" evidence="8">
    <location>
        <position position="13"/>
    </location>
    <ligand>
        <name>Ca(2+)</name>
        <dbReference type="ChEBI" id="CHEBI:29108"/>
        <label>2</label>
    </ligand>
</feature>
<evidence type="ECO:0000313" key="14">
    <source>
        <dbReference type="Proteomes" id="UP000298416"/>
    </source>
</evidence>
<comment type="cofactor">
    <cofactor evidence="8">
        <name>Ca(2+)</name>
        <dbReference type="ChEBI" id="CHEBI:29108"/>
    </cofactor>
    <text evidence="8">Binds 2 calcium ions per subunit.</text>
</comment>
<keyword evidence="9" id="KW-1015">Disulfide bond</keyword>
<accession>A0A8X8YHF1</accession>
<feature type="binding site" evidence="8">
    <location>
        <position position="67"/>
    </location>
    <ligand>
        <name>Ca(2+)</name>
        <dbReference type="ChEBI" id="CHEBI:29108"/>
        <label>2</label>
    </ligand>
</feature>
<keyword evidence="7 8" id="KW-0408">Iron</keyword>
<evidence type="ECO:0000256" key="3">
    <source>
        <dbReference type="ARBA" id="ARBA00022559"/>
    </source>
</evidence>
<dbReference type="GO" id="GO:0046872">
    <property type="term" value="F:metal ion binding"/>
    <property type="evidence" value="ECO:0007669"/>
    <property type="project" value="UniProtKB-KW"/>
</dbReference>
<dbReference type="EMBL" id="PNBA02000002">
    <property type="protein sequence ID" value="KAG6432561.1"/>
    <property type="molecule type" value="Genomic_DNA"/>
</dbReference>
<dbReference type="PANTHER" id="PTHR31517:SF48">
    <property type="entry name" value="PEROXIDASE 16-RELATED"/>
    <property type="match status" value="1"/>
</dbReference>